<dbReference type="eggNOG" id="KOG4454">
    <property type="taxonomic scope" value="Eukaryota"/>
</dbReference>
<keyword evidence="8" id="KW-1185">Reference proteome</keyword>
<dbReference type="PROSITE" id="PS50102">
    <property type="entry name" value="RRM"/>
    <property type="match status" value="1"/>
</dbReference>
<dbReference type="PANTHER" id="PTHR13798:SF11">
    <property type="entry name" value="RNA-BINDING PROTEIN 7-RELATED"/>
    <property type="match status" value="1"/>
</dbReference>
<feature type="region of interest" description="Disordered" evidence="5">
    <location>
        <begin position="1"/>
        <end position="132"/>
    </location>
</feature>
<dbReference type="GeneID" id="5893325"/>
<dbReference type="InterPro" id="IPR000504">
    <property type="entry name" value="RRM_dom"/>
</dbReference>
<dbReference type="EMBL" id="CH991561">
    <property type="protein sequence ID" value="EDQ87182.1"/>
    <property type="molecule type" value="Genomic_DNA"/>
</dbReference>
<gene>
    <name evidence="7" type="ORF">MONBRDRAFT_10322</name>
</gene>
<dbReference type="GO" id="GO:0003727">
    <property type="term" value="F:single-stranded RNA binding"/>
    <property type="evidence" value="ECO:0000318"/>
    <property type="project" value="GO_Central"/>
</dbReference>
<evidence type="ECO:0000256" key="1">
    <source>
        <dbReference type="ARBA" id="ARBA00004642"/>
    </source>
</evidence>
<feature type="compositionally biased region" description="Polar residues" evidence="5">
    <location>
        <begin position="78"/>
        <end position="88"/>
    </location>
</feature>
<evidence type="ECO:0000313" key="8">
    <source>
        <dbReference type="Proteomes" id="UP000001357"/>
    </source>
</evidence>
<feature type="compositionally biased region" description="Polar residues" evidence="5">
    <location>
        <begin position="432"/>
        <end position="442"/>
    </location>
</feature>
<feature type="compositionally biased region" description="Pro residues" evidence="5">
    <location>
        <begin position="317"/>
        <end position="328"/>
    </location>
</feature>
<sequence>MAEVAVADDGPAHEGGVEADESSMAAGQVAGLMSPAPENATGPTSLEASLAGADATHAVPDGQSPSPDRQLGEHPTDSDSNTNVSTCAGNEDDGCCNASHRSGDVGSIGDEVGRPSNVGSELCGGNGACSEATSASHAAHDHHDHDASVEPCCDANAVPHACEQQALPASPASSSRSSRSGSSCSDSSSGDSSSGDSSSSSSSGSRAASPEAARPPRPTFRKVNRSGNTIYVGNIDPQCTDELLFELGLQAGPVLNAAIAGNPNGDKLSFGFIEYKRATSTAFAIALLDGLRLFGRTLNVKAGARRGVATGESMPPLRAPIPPQPPGPAALERLRQPRRGLFSPPWPARGPDQRHPVWPGPGAPYFGSPHASYPAPPPPPPPPPAPSGEHTAPPHHAAAWSHTGPAAYPLPSSQPPLTRSIRSMPPLPAHATAQSDWPPTTNTRERYEYPPIPPRASSFADTQSSRSYWDRDHDAPSSKRVAYDTGIGPSGYSMPPPVHAPRWERPAYFDPPRARPVPYDHGYRRYSPPPNPSKYQDYEAAARRYASASHETKLQERSYYASEPWRPDRRPVVPPPPAGTSSTFAPPQPPPQRAWEPPSVRGFDNPVASIPPQGGQQYEWLQPDSNSTMAARGYSTGPVFGESPATSSTASSQRLSTWLRQGGR</sequence>
<dbReference type="PANTHER" id="PTHR13798">
    <property type="entry name" value="RNA BINDING MOTIF RBM PROTEIN -RELATED"/>
    <property type="match status" value="1"/>
</dbReference>
<dbReference type="SUPFAM" id="SSF54928">
    <property type="entry name" value="RNA-binding domain, RBD"/>
    <property type="match status" value="1"/>
</dbReference>
<dbReference type="GO" id="GO:0005634">
    <property type="term" value="C:nucleus"/>
    <property type="evidence" value="ECO:0000318"/>
    <property type="project" value="GO_Central"/>
</dbReference>
<evidence type="ECO:0000259" key="6">
    <source>
        <dbReference type="PROSITE" id="PS50102"/>
    </source>
</evidence>
<evidence type="ECO:0000256" key="3">
    <source>
        <dbReference type="ARBA" id="ARBA00023242"/>
    </source>
</evidence>
<dbReference type="InterPro" id="IPR052285">
    <property type="entry name" value="NEXT_complex_subunit"/>
</dbReference>
<dbReference type="Gene3D" id="3.30.70.330">
    <property type="match status" value="1"/>
</dbReference>
<dbReference type="InParanoid" id="A9V5W1"/>
<protein>
    <recommendedName>
        <fullName evidence="6">RRM domain-containing protein</fullName>
    </recommendedName>
</protein>
<comment type="subcellular location">
    <subcellularLocation>
        <location evidence="1">Nucleus</location>
        <location evidence="1">Nucleoplasm</location>
    </subcellularLocation>
</comment>
<feature type="compositionally biased region" description="Polar residues" evidence="5">
    <location>
        <begin position="644"/>
        <end position="664"/>
    </location>
</feature>
<dbReference type="Proteomes" id="UP000001357">
    <property type="component" value="Unassembled WGS sequence"/>
</dbReference>
<proteinExistence type="predicted"/>
<dbReference type="STRING" id="81824.A9V5W1"/>
<feature type="domain" description="RRM" evidence="6">
    <location>
        <begin position="228"/>
        <end position="305"/>
    </location>
</feature>
<feature type="compositionally biased region" description="Pro residues" evidence="5">
    <location>
        <begin position="374"/>
        <end position="386"/>
    </location>
</feature>
<feature type="compositionally biased region" description="Basic and acidic residues" evidence="5">
    <location>
        <begin position="468"/>
        <end position="477"/>
    </location>
</feature>
<dbReference type="GO" id="GO:0005654">
    <property type="term" value="C:nucleoplasm"/>
    <property type="evidence" value="ECO:0007669"/>
    <property type="project" value="UniProtKB-SubCell"/>
</dbReference>
<dbReference type="InterPro" id="IPR012677">
    <property type="entry name" value="Nucleotide-bd_a/b_plait_sf"/>
</dbReference>
<keyword evidence="3" id="KW-0539">Nucleus</keyword>
<evidence type="ECO:0000256" key="4">
    <source>
        <dbReference type="PROSITE-ProRule" id="PRU00176"/>
    </source>
</evidence>
<dbReference type="GO" id="GO:0000381">
    <property type="term" value="P:regulation of alternative mRNA splicing, via spliceosome"/>
    <property type="evidence" value="ECO:0000318"/>
    <property type="project" value="GO_Central"/>
</dbReference>
<feature type="region of interest" description="Disordered" evidence="5">
    <location>
        <begin position="309"/>
        <end position="664"/>
    </location>
</feature>
<evidence type="ECO:0000313" key="7">
    <source>
        <dbReference type="EMBL" id="EDQ87182.1"/>
    </source>
</evidence>
<evidence type="ECO:0000256" key="2">
    <source>
        <dbReference type="ARBA" id="ARBA00022884"/>
    </source>
</evidence>
<dbReference type="KEGG" id="mbr:MONBRDRAFT_10322"/>
<accession>A9V5W1</accession>
<organism evidence="7 8">
    <name type="scientific">Monosiga brevicollis</name>
    <name type="common">Choanoflagellate</name>
    <dbReference type="NCBI Taxonomy" id="81824"/>
    <lineage>
        <taxon>Eukaryota</taxon>
        <taxon>Choanoflagellata</taxon>
        <taxon>Craspedida</taxon>
        <taxon>Salpingoecidae</taxon>
        <taxon>Monosiga</taxon>
    </lineage>
</organism>
<evidence type="ECO:0000256" key="5">
    <source>
        <dbReference type="SAM" id="MobiDB-lite"/>
    </source>
</evidence>
<dbReference type="SMART" id="SM00360">
    <property type="entry name" value="RRM"/>
    <property type="match status" value="1"/>
</dbReference>
<feature type="region of interest" description="Disordered" evidence="5">
    <location>
        <begin position="166"/>
        <end position="225"/>
    </location>
</feature>
<keyword evidence="2 4" id="KW-0694">RNA-binding</keyword>
<name>A9V5W1_MONBE</name>
<dbReference type="AlphaFoldDB" id="A9V5W1"/>
<dbReference type="RefSeq" id="XP_001748125.1">
    <property type="nucleotide sequence ID" value="XM_001748073.1"/>
</dbReference>
<dbReference type="Pfam" id="PF00076">
    <property type="entry name" value="RRM_1"/>
    <property type="match status" value="1"/>
</dbReference>
<dbReference type="InterPro" id="IPR035979">
    <property type="entry name" value="RBD_domain_sf"/>
</dbReference>
<feature type="compositionally biased region" description="Low complexity" evidence="5">
    <location>
        <begin position="168"/>
        <end position="212"/>
    </location>
</feature>
<reference evidence="7 8" key="1">
    <citation type="journal article" date="2008" name="Nature">
        <title>The genome of the choanoflagellate Monosiga brevicollis and the origin of metazoans.</title>
        <authorList>
            <consortium name="JGI Sequencing"/>
            <person name="King N."/>
            <person name="Westbrook M.J."/>
            <person name="Young S.L."/>
            <person name="Kuo A."/>
            <person name="Abedin M."/>
            <person name="Chapman J."/>
            <person name="Fairclough S."/>
            <person name="Hellsten U."/>
            <person name="Isogai Y."/>
            <person name="Letunic I."/>
            <person name="Marr M."/>
            <person name="Pincus D."/>
            <person name="Putnam N."/>
            <person name="Rokas A."/>
            <person name="Wright K.J."/>
            <person name="Zuzow R."/>
            <person name="Dirks W."/>
            <person name="Good M."/>
            <person name="Goodstein D."/>
            <person name="Lemons D."/>
            <person name="Li W."/>
            <person name="Lyons J.B."/>
            <person name="Morris A."/>
            <person name="Nichols S."/>
            <person name="Richter D.J."/>
            <person name="Salamov A."/>
            <person name="Bork P."/>
            <person name="Lim W.A."/>
            <person name="Manning G."/>
            <person name="Miller W.T."/>
            <person name="McGinnis W."/>
            <person name="Shapiro H."/>
            <person name="Tjian R."/>
            <person name="Grigoriev I.V."/>
            <person name="Rokhsar D."/>
        </authorList>
    </citation>
    <scope>NUCLEOTIDE SEQUENCE [LARGE SCALE GENOMIC DNA]</scope>
    <source>
        <strain evidence="8">MX1 / ATCC 50154</strain>
    </source>
</reference>